<evidence type="ECO:0000313" key="6">
    <source>
        <dbReference type="Proteomes" id="UP001195483"/>
    </source>
</evidence>
<sequence length="503" mass="55043">MLTILSSSASAFRVKDIASLRGDRINQLIGFSVVIGLNGTGDTQESILARKPIVNAIEKMGIKITPEDIKGRGLAAVVVTGTLPSFSKQGQKIDIVVSALGDSVSLRGGVLVMTPLRGPDKVTYAIAQGLVSDVPQGIELPANLETLGATQLRINPKSSSLSTVGRVIQGALIEREIDFNLNTRTRIYMNLFEPDFTNAFRLAKAVNRNFADDIAKASDAGTVEIDVPHTYLGNTVEMVSKIENLEIQPDIAARVVIDERMGTVVMSRDVKVLPVALAHGNLKITIDKLGTEERKKRQEELIKMLRLKSGLPAEGITTGQGAQLQPNNNKPELDPDLINMYALDDMITKENVTMINASVDLKDLVDGLNKIGVSNQELMEILKLIKAAGALKADLIVNYQNAVAGKGLAEAEKLQSKLKHRDHSDPKEFNKDLVKSAQKFEAVFIKQILEESRRTYEESGLFEKTVISDFNKDIYDDKMSEYIAQNGGIGIGKIIYDKYKRTV</sequence>
<dbReference type="PRINTS" id="PR01010">
    <property type="entry name" value="FLGPRINGFLGI"/>
</dbReference>
<name>A0AAE0T5L7_9BIVA</name>
<gene>
    <name evidence="5" type="ORF">CHS0354_026832</name>
</gene>
<reference evidence="5" key="1">
    <citation type="journal article" date="2021" name="Genome Biol. Evol.">
        <title>A High-Quality Reference Genome for a Parasitic Bivalve with Doubly Uniparental Inheritance (Bivalvia: Unionida).</title>
        <authorList>
            <person name="Smith C.H."/>
        </authorList>
    </citation>
    <scope>NUCLEOTIDE SEQUENCE</scope>
    <source>
        <strain evidence="5">CHS0354</strain>
    </source>
</reference>
<dbReference type="HAMAP" id="MF_00416">
    <property type="entry name" value="FlgI"/>
    <property type="match status" value="1"/>
</dbReference>
<protein>
    <recommendedName>
        <fullName evidence="4">Flagellar protein FlgJ N-terminal domain-containing protein</fullName>
    </recommendedName>
</protein>
<dbReference type="Pfam" id="PF10135">
    <property type="entry name" value="Rod-binding"/>
    <property type="match status" value="1"/>
</dbReference>
<evidence type="ECO:0000256" key="1">
    <source>
        <dbReference type="ARBA" id="ARBA00002591"/>
    </source>
</evidence>
<keyword evidence="6" id="KW-1185">Reference proteome</keyword>
<keyword evidence="3" id="KW-0732">Signal</keyword>
<dbReference type="GO" id="GO:0005198">
    <property type="term" value="F:structural molecule activity"/>
    <property type="evidence" value="ECO:0007669"/>
    <property type="project" value="InterPro"/>
</dbReference>
<evidence type="ECO:0000256" key="2">
    <source>
        <dbReference type="ARBA" id="ARBA00004117"/>
    </source>
</evidence>
<dbReference type="InterPro" id="IPR001782">
    <property type="entry name" value="Flag_FlgI"/>
</dbReference>
<comment type="subcellular location">
    <subcellularLocation>
        <location evidence="2">Bacterial flagellum basal body</location>
    </subcellularLocation>
</comment>
<dbReference type="PANTHER" id="PTHR30381">
    <property type="entry name" value="FLAGELLAR P-RING PERIPLASMIC PROTEIN FLGI"/>
    <property type="match status" value="1"/>
</dbReference>
<organism evidence="5 6">
    <name type="scientific">Potamilus streckersoni</name>
    <dbReference type="NCBI Taxonomy" id="2493646"/>
    <lineage>
        <taxon>Eukaryota</taxon>
        <taxon>Metazoa</taxon>
        <taxon>Spiralia</taxon>
        <taxon>Lophotrochozoa</taxon>
        <taxon>Mollusca</taxon>
        <taxon>Bivalvia</taxon>
        <taxon>Autobranchia</taxon>
        <taxon>Heteroconchia</taxon>
        <taxon>Palaeoheterodonta</taxon>
        <taxon>Unionida</taxon>
        <taxon>Unionoidea</taxon>
        <taxon>Unionidae</taxon>
        <taxon>Ambleminae</taxon>
        <taxon>Lampsilini</taxon>
        <taxon>Potamilus</taxon>
    </lineage>
</organism>
<dbReference type="Pfam" id="PF02119">
    <property type="entry name" value="FlgI"/>
    <property type="match status" value="1"/>
</dbReference>
<accession>A0AAE0T5L7</accession>
<dbReference type="PANTHER" id="PTHR30381:SF0">
    <property type="entry name" value="FLAGELLAR P-RING PROTEIN"/>
    <property type="match status" value="1"/>
</dbReference>
<dbReference type="Proteomes" id="UP001195483">
    <property type="component" value="Unassembled WGS sequence"/>
</dbReference>
<feature type="domain" description="Flagellar protein FlgJ N-terminal" evidence="4">
    <location>
        <begin position="455"/>
        <end position="497"/>
    </location>
</feature>
<evidence type="ECO:0000259" key="4">
    <source>
        <dbReference type="Pfam" id="PF10135"/>
    </source>
</evidence>
<dbReference type="AlphaFoldDB" id="A0AAE0T5L7"/>
<comment type="caution">
    <text evidence="5">The sequence shown here is derived from an EMBL/GenBank/DDBJ whole genome shotgun (WGS) entry which is preliminary data.</text>
</comment>
<comment type="function">
    <text evidence="1">Assembles around the rod to form the L-ring and probably protects the motor/basal body from shearing forces during rotation.</text>
</comment>
<reference evidence="5" key="3">
    <citation type="submission" date="2023-05" db="EMBL/GenBank/DDBJ databases">
        <authorList>
            <person name="Smith C.H."/>
        </authorList>
    </citation>
    <scope>NUCLEOTIDE SEQUENCE</scope>
    <source>
        <strain evidence="5">CHS0354</strain>
        <tissue evidence="5">Mantle</tissue>
    </source>
</reference>
<proteinExistence type="inferred from homology"/>
<dbReference type="InterPro" id="IPR019301">
    <property type="entry name" value="Flagellar_prot_FlgJ_N"/>
</dbReference>
<evidence type="ECO:0000313" key="5">
    <source>
        <dbReference type="EMBL" id="KAK3604031.1"/>
    </source>
</evidence>
<reference evidence="5" key="2">
    <citation type="journal article" date="2021" name="Genome Biol. Evol.">
        <title>Developing a high-quality reference genome for a parasitic bivalve with doubly uniparental inheritance (Bivalvia: Unionida).</title>
        <authorList>
            <person name="Smith C.H."/>
        </authorList>
    </citation>
    <scope>NUCLEOTIDE SEQUENCE</scope>
    <source>
        <strain evidence="5">CHS0354</strain>
        <tissue evidence="5">Mantle</tissue>
    </source>
</reference>
<dbReference type="EMBL" id="JAEAOA010001598">
    <property type="protein sequence ID" value="KAK3604031.1"/>
    <property type="molecule type" value="Genomic_DNA"/>
</dbReference>
<evidence type="ECO:0000256" key="3">
    <source>
        <dbReference type="ARBA" id="ARBA00022729"/>
    </source>
</evidence>